<reference evidence="2 3" key="1">
    <citation type="submission" date="2021-06" db="EMBL/GenBank/DDBJ databases">
        <title>Caerostris extrusa draft genome.</title>
        <authorList>
            <person name="Kono N."/>
            <person name="Arakawa K."/>
        </authorList>
    </citation>
    <scope>NUCLEOTIDE SEQUENCE [LARGE SCALE GENOMIC DNA]</scope>
</reference>
<dbReference type="EMBL" id="BPLR01014014">
    <property type="protein sequence ID" value="GIY65642.1"/>
    <property type="molecule type" value="Genomic_DNA"/>
</dbReference>
<sequence>MEHVAPSHPPSFQPIIASHPPATKERQRMSQTRRGGSGRVENMERDDRGAFNSSFPESDRNKEHLVIVGCLSQKDNR</sequence>
<gene>
    <name evidence="2" type="ORF">CEXT_807751</name>
</gene>
<proteinExistence type="predicted"/>
<keyword evidence="3" id="KW-1185">Reference proteome</keyword>
<dbReference type="AlphaFoldDB" id="A0AAV4V608"/>
<feature type="region of interest" description="Disordered" evidence="1">
    <location>
        <begin position="1"/>
        <end position="77"/>
    </location>
</feature>
<evidence type="ECO:0000313" key="3">
    <source>
        <dbReference type="Proteomes" id="UP001054945"/>
    </source>
</evidence>
<name>A0AAV4V608_CAEEX</name>
<dbReference type="Proteomes" id="UP001054945">
    <property type="component" value="Unassembled WGS sequence"/>
</dbReference>
<evidence type="ECO:0000256" key="1">
    <source>
        <dbReference type="SAM" id="MobiDB-lite"/>
    </source>
</evidence>
<comment type="caution">
    <text evidence="2">The sequence shown here is derived from an EMBL/GenBank/DDBJ whole genome shotgun (WGS) entry which is preliminary data.</text>
</comment>
<protein>
    <submittedName>
        <fullName evidence="2">Uncharacterized protein</fullName>
    </submittedName>
</protein>
<accession>A0AAV4V608</accession>
<organism evidence="2 3">
    <name type="scientific">Caerostris extrusa</name>
    <name type="common">Bark spider</name>
    <name type="synonym">Caerostris bankana</name>
    <dbReference type="NCBI Taxonomy" id="172846"/>
    <lineage>
        <taxon>Eukaryota</taxon>
        <taxon>Metazoa</taxon>
        <taxon>Ecdysozoa</taxon>
        <taxon>Arthropoda</taxon>
        <taxon>Chelicerata</taxon>
        <taxon>Arachnida</taxon>
        <taxon>Araneae</taxon>
        <taxon>Araneomorphae</taxon>
        <taxon>Entelegynae</taxon>
        <taxon>Araneoidea</taxon>
        <taxon>Araneidae</taxon>
        <taxon>Caerostris</taxon>
    </lineage>
</organism>
<evidence type="ECO:0000313" key="2">
    <source>
        <dbReference type="EMBL" id="GIY65642.1"/>
    </source>
</evidence>